<dbReference type="InterPro" id="IPR001296">
    <property type="entry name" value="Glyco_trans_1"/>
</dbReference>
<dbReference type="NCBIfam" id="NF007640">
    <property type="entry name" value="PRK10307.1"/>
    <property type="match status" value="1"/>
</dbReference>
<gene>
    <name evidence="3" type="ORF">A1507_14045</name>
</gene>
<proteinExistence type="predicted"/>
<dbReference type="Proteomes" id="UP000077857">
    <property type="component" value="Unassembled WGS sequence"/>
</dbReference>
<feature type="domain" description="Glycosyltransferase subfamily 4-like N-terminal" evidence="2">
    <location>
        <begin position="15"/>
        <end position="202"/>
    </location>
</feature>
<dbReference type="Pfam" id="PF00534">
    <property type="entry name" value="Glycos_transf_1"/>
    <property type="match status" value="1"/>
</dbReference>
<dbReference type="GO" id="GO:0016758">
    <property type="term" value="F:hexosyltransferase activity"/>
    <property type="evidence" value="ECO:0007669"/>
    <property type="project" value="TreeGrafter"/>
</dbReference>
<dbReference type="PANTHER" id="PTHR45947">
    <property type="entry name" value="SULFOQUINOVOSYL TRANSFERASE SQD2"/>
    <property type="match status" value="1"/>
</dbReference>
<evidence type="ECO:0000313" key="3">
    <source>
        <dbReference type="EMBL" id="OAI15544.1"/>
    </source>
</evidence>
<dbReference type="SUPFAM" id="SSF53756">
    <property type="entry name" value="UDP-Glycosyltransferase/glycogen phosphorylase"/>
    <property type="match status" value="1"/>
</dbReference>
<dbReference type="PANTHER" id="PTHR45947:SF3">
    <property type="entry name" value="SULFOQUINOVOSYL TRANSFERASE SQD2"/>
    <property type="match status" value="1"/>
</dbReference>
<keyword evidence="3" id="KW-0808">Transferase</keyword>
<dbReference type="EMBL" id="LUUJ01000081">
    <property type="protein sequence ID" value="OAI15544.1"/>
    <property type="molecule type" value="Genomic_DNA"/>
</dbReference>
<dbReference type="InterPro" id="IPR028098">
    <property type="entry name" value="Glyco_trans_4-like_N"/>
</dbReference>
<sequence>MKILLYGLNYSPELTGIGKYSGEMCEWLVEKGHQVRVVCAPPYYPEWRVGEGYKNWLYCTEVIRGVRVLRCPLFVPRQPTTITRLLHLISFACFSFPILLRQWDWKPDVIICIEPTFFCVPGALLFSKVAGCRPMLHIQDYELDAMLGLGMGKPGRIARMAKALEAWFMRRFDMVSSISYSMLDNAARKLGTRDKLFYFPNWVDTEFLTPYGNPDIFKKKWNIPANTRVVLYSGNIGKKQGLEIVLQAAKELEADKELLFVIVGAGAAKADLINLAEQLQLHNVKFFPLQPYQDLPDLMAIADIHLVIQKKGAADAVLPSKLTAILAVGGNSILTAEADTELGLLCEKYPGIATRIEPESSALLVESIVSMLSELPPKQVGVYNQLARQFALDNLKEDRILTRLVEKLANR</sequence>
<feature type="domain" description="Glycosyl transferase family 1" evidence="1">
    <location>
        <begin position="216"/>
        <end position="373"/>
    </location>
</feature>
<comment type="caution">
    <text evidence="3">The sequence shown here is derived from an EMBL/GenBank/DDBJ whole genome shotgun (WGS) entry which is preliminary data.</text>
</comment>
<dbReference type="OrthoDB" id="9787293at2"/>
<evidence type="ECO:0000259" key="1">
    <source>
        <dbReference type="Pfam" id="PF00534"/>
    </source>
</evidence>
<organism evidence="3 4">
    <name type="scientific">Methylomonas koyamae</name>
    <dbReference type="NCBI Taxonomy" id="702114"/>
    <lineage>
        <taxon>Bacteria</taxon>
        <taxon>Pseudomonadati</taxon>
        <taxon>Pseudomonadota</taxon>
        <taxon>Gammaproteobacteria</taxon>
        <taxon>Methylococcales</taxon>
        <taxon>Methylococcaceae</taxon>
        <taxon>Methylomonas</taxon>
    </lineage>
</organism>
<accession>A0A177ND57</accession>
<dbReference type="InterPro" id="IPR050194">
    <property type="entry name" value="Glycosyltransferase_grp1"/>
</dbReference>
<reference evidence="3 4" key="1">
    <citation type="submission" date="2016-03" db="EMBL/GenBank/DDBJ databases">
        <authorList>
            <person name="Ploux O."/>
        </authorList>
    </citation>
    <scope>NUCLEOTIDE SEQUENCE [LARGE SCALE GENOMIC DNA]</scope>
    <source>
        <strain evidence="3 4">R-45378</strain>
    </source>
</reference>
<evidence type="ECO:0000259" key="2">
    <source>
        <dbReference type="Pfam" id="PF13579"/>
    </source>
</evidence>
<evidence type="ECO:0000313" key="4">
    <source>
        <dbReference type="Proteomes" id="UP000077857"/>
    </source>
</evidence>
<dbReference type="AlphaFoldDB" id="A0A177ND57"/>
<dbReference type="CDD" id="cd03794">
    <property type="entry name" value="GT4_WbuB-like"/>
    <property type="match status" value="1"/>
</dbReference>
<dbReference type="RefSeq" id="WP_064040805.1">
    <property type="nucleotide sequence ID" value="NZ_LUUJ01000081.1"/>
</dbReference>
<dbReference type="Gene3D" id="3.40.50.2000">
    <property type="entry name" value="Glycogen Phosphorylase B"/>
    <property type="match status" value="2"/>
</dbReference>
<dbReference type="Pfam" id="PF13579">
    <property type="entry name" value="Glyco_trans_4_4"/>
    <property type="match status" value="1"/>
</dbReference>
<name>A0A177ND57_9GAMM</name>
<protein>
    <submittedName>
        <fullName evidence="3">Colanic acid biosynthesis glycosyltransferase WcaI</fullName>
    </submittedName>
</protein>